<dbReference type="InterPro" id="IPR029045">
    <property type="entry name" value="ClpP/crotonase-like_dom_sf"/>
</dbReference>
<reference evidence="9" key="1">
    <citation type="submission" date="2023-07" db="EMBL/GenBank/DDBJ databases">
        <title>Conexibacter stalactiti sp. nov., isolated from stalactites in a lava cave and emended description of the genus Conexibacter.</title>
        <authorList>
            <person name="Lee S.D."/>
        </authorList>
    </citation>
    <scope>NUCLEOTIDE SEQUENCE [LARGE SCALE GENOMIC DNA]</scope>
    <source>
        <strain evidence="9">KCTC 39840</strain>
    </source>
</reference>
<sequence length="400" mass="43015">MPRRSSRIPTFVAGALLVVVALALGIFLGGHADLLPRPIRSALVADDEAQMVQQAIDTIEDAYYRPIRRDDLVDSSIEGAVNSLDDQFSHYFDPSTYRRFQHATNPRFSGIGVTIRDGDRGLVVQQVIDDTPAAKAGLKVGDTIVAVGREVLAGHPSSYGISLIKGEPGTKVTITVERDGRRREETIERAEIVSPVVESRMVTTRTGRYGVVVFSSFTSDSSAQVRAAVDELLERGARGIVLDLRANGGGLLNEAVDTASIFIPDGTVVSTDGRARDRHVYTATGGAIRASVPVVVLVDRNTASSSEIVTGALQDRRRAKVVGTNTYGKGVFQEIRELPNGGALDITVGQYFLPSGRNIGGRGVREGDGIEPDVRARDDPQTPRDEALDVALRELATESR</sequence>
<evidence type="ECO:0000259" key="7">
    <source>
        <dbReference type="PROSITE" id="PS50106"/>
    </source>
</evidence>
<dbReference type="Proteomes" id="UP001284601">
    <property type="component" value="Unassembled WGS sequence"/>
</dbReference>
<accession>A0ABU4HPI6</accession>
<feature type="domain" description="PDZ" evidence="7">
    <location>
        <begin position="111"/>
        <end position="165"/>
    </location>
</feature>
<keyword evidence="3 5" id="KW-0378">Hydrolase</keyword>
<feature type="region of interest" description="Disordered" evidence="6">
    <location>
        <begin position="359"/>
        <end position="387"/>
    </location>
</feature>
<name>A0ABU4HPI6_9ACTN</name>
<feature type="compositionally biased region" description="Basic and acidic residues" evidence="6">
    <location>
        <begin position="363"/>
        <end position="387"/>
    </location>
</feature>
<dbReference type="InterPro" id="IPR036034">
    <property type="entry name" value="PDZ_sf"/>
</dbReference>
<dbReference type="SMART" id="SM00245">
    <property type="entry name" value="TSPc"/>
    <property type="match status" value="1"/>
</dbReference>
<dbReference type="NCBIfam" id="TIGR00225">
    <property type="entry name" value="prc"/>
    <property type="match status" value="1"/>
</dbReference>
<dbReference type="InterPro" id="IPR055210">
    <property type="entry name" value="CtpA/B_N"/>
</dbReference>
<dbReference type="Pfam" id="PF22694">
    <property type="entry name" value="CtpB_N-like"/>
    <property type="match status" value="1"/>
</dbReference>
<keyword evidence="9" id="KW-1185">Reference proteome</keyword>
<dbReference type="Pfam" id="PF13180">
    <property type="entry name" value="PDZ_2"/>
    <property type="match status" value="1"/>
</dbReference>
<evidence type="ECO:0000313" key="9">
    <source>
        <dbReference type="Proteomes" id="UP001284601"/>
    </source>
</evidence>
<dbReference type="RefSeq" id="WP_318597575.1">
    <property type="nucleotide sequence ID" value="NZ_JAWSTH010000029.1"/>
</dbReference>
<evidence type="ECO:0000256" key="3">
    <source>
        <dbReference type="ARBA" id="ARBA00022801"/>
    </source>
</evidence>
<organism evidence="8 9">
    <name type="scientific">Conexibacter stalactiti</name>
    <dbReference type="NCBI Taxonomy" id="1940611"/>
    <lineage>
        <taxon>Bacteria</taxon>
        <taxon>Bacillati</taxon>
        <taxon>Actinomycetota</taxon>
        <taxon>Thermoleophilia</taxon>
        <taxon>Solirubrobacterales</taxon>
        <taxon>Conexibacteraceae</taxon>
        <taxon>Conexibacter</taxon>
    </lineage>
</organism>
<dbReference type="InterPro" id="IPR004447">
    <property type="entry name" value="Peptidase_S41A"/>
</dbReference>
<comment type="similarity">
    <text evidence="1 5">Belongs to the peptidase S41A family.</text>
</comment>
<evidence type="ECO:0000256" key="4">
    <source>
        <dbReference type="ARBA" id="ARBA00022825"/>
    </source>
</evidence>
<dbReference type="SMART" id="SM00228">
    <property type="entry name" value="PDZ"/>
    <property type="match status" value="1"/>
</dbReference>
<evidence type="ECO:0000256" key="6">
    <source>
        <dbReference type="SAM" id="MobiDB-lite"/>
    </source>
</evidence>
<keyword evidence="2 5" id="KW-0645">Protease</keyword>
<proteinExistence type="inferred from homology"/>
<dbReference type="CDD" id="cd06782">
    <property type="entry name" value="cpPDZ_CPP-like"/>
    <property type="match status" value="1"/>
</dbReference>
<evidence type="ECO:0000256" key="1">
    <source>
        <dbReference type="ARBA" id="ARBA00009179"/>
    </source>
</evidence>
<dbReference type="Pfam" id="PF03572">
    <property type="entry name" value="Peptidase_S41"/>
    <property type="match status" value="1"/>
</dbReference>
<protein>
    <submittedName>
        <fullName evidence="8">S41 family peptidase</fullName>
    </submittedName>
</protein>
<evidence type="ECO:0000313" key="8">
    <source>
        <dbReference type="EMBL" id="MDW5595238.1"/>
    </source>
</evidence>
<dbReference type="SUPFAM" id="SSF52096">
    <property type="entry name" value="ClpP/crotonase"/>
    <property type="match status" value="1"/>
</dbReference>
<evidence type="ECO:0000256" key="5">
    <source>
        <dbReference type="RuleBase" id="RU004404"/>
    </source>
</evidence>
<dbReference type="EMBL" id="JAWSTH010000029">
    <property type="protein sequence ID" value="MDW5595238.1"/>
    <property type="molecule type" value="Genomic_DNA"/>
</dbReference>
<keyword evidence="4 5" id="KW-0720">Serine protease</keyword>
<dbReference type="InterPro" id="IPR001478">
    <property type="entry name" value="PDZ"/>
</dbReference>
<dbReference type="PANTHER" id="PTHR32060">
    <property type="entry name" value="TAIL-SPECIFIC PROTEASE"/>
    <property type="match status" value="1"/>
</dbReference>
<dbReference type="Gene3D" id="3.30.750.44">
    <property type="match status" value="1"/>
</dbReference>
<dbReference type="PROSITE" id="PS50106">
    <property type="entry name" value="PDZ"/>
    <property type="match status" value="1"/>
</dbReference>
<gene>
    <name evidence="8" type="ORF">R7226_12885</name>
</gene>
<evidence type="ECO:0000256" key="2">
    <source>
        <dbReference type="ARBA" id="ARBA00022670"/>
    </source>
</evidence>
<dbReference type="Gene3D" id="2.30.42.10">
    <property type="match status" value="1"/>
</dbReference>
<comment type="caution">
    <text evidence="8">The sequence shown here is derived from an EMBL/GenBank/DDBJ whole genome shotgun (WGS) entry which is preliminary data.</text>
</comment>
<dbReference type="CDD" id="cd07560">
    <property type="entry name" value="Peptidase_S41_CPP"/>
    <property type="match status" value="1"/>
</dbReference>
<dbReference type="PANTHER" id="PTHR32060:SF30">
    <property type="entry name" value="CARBOXY-TERMINAL PROCESSING PROTEASE CTPA"/>
    <property type="match status" value="1"/>
</dbReference>
<dbReference type="SUPFAM" id="SSF50156">
    <property type="entry name" value="PDZ domain-like"/>
    <property type="match status" value="1"/>
</dbReference>
<dbReference type="Gene3D" id="3.90.226.10">
    <property type="entry name" value="2-enoyl-CoA Hydratase, Chain A, domain 1"/>
    <property type="match status" value="1"/>
</dbReference>
<reference evidence="8 9" key="2">
    <citation type="submission" date="2023-10" db="EMBL/GenBank/DDBJ databases">
        <authorList>
            <person name="Han X.F."/>
        </authorList>
    </citation>
    <scope>NUCLEOTIDE SEQUENCE [LARGE SCALE GENOMIC DNA]</scope>
    <source>
        <strain evidence="8 9">KCTC 39840</strain>
    </source>
</reference>
<dbReference type="InterPro" id="IPR005151">
    <property type="entry name" value="Tail-specific_protease"/>
</dbReference>